<organism evidence="2">
    <name type="scientific">Prunus dulcis</name>
    <name type="common">Almond</name>
    <name type="synonym">Amygdalus dulcis</name>
    <dbReference type="NCBI Taxonomy" id="3755"/>
    <lineage>
        <taxon>Eukaryota</taxon>
        <taxon>Viridiplantae</taxon>
        <taxon>Streptophyta</taxon>
        <taxon>Embryophyta</taxon>
        <taxon>Tracheophyta</taxon>
        <taxon>Spermatophyta</taxon>
        <taxon>Magnoliopsida</taxon>
        <taxon>eudicotyledons</taxon>
        <taxon>Gunneridae</taxon>
        <taxon>Pentapetalae</taxon>
        <taxon>rosids</taxon>
        <taxon>fabids</taxon>
        <taxon>Rosales</taxon>
        <taxon>Rosaceae</taxon>
        <taxon>Amygdaloideae</taxon>
        <taxon>Amygdaleae</taxon>
        <taxon>Prunus</taxon>
    </lineage>
</organism>
<name>A0A4Y1R7Y1_PRUDU</name>
<dbReference type="EMBL" id="AP019299">
    <property type="protein sequence ID" value="BBH00233.1"/>
    <property type="molecule type" value="Genomic_DNA"/>
</dbReference>
<proteinExistence type="predicted"/>
<dbReference type="GO" id="GO:0016301">
    <property type="term" value="F:kinase activity"/>
    <property type="evidence" value="ECO:0007669"/>
    <property type="project" value="UniProtKB-KW"/>
</dbReference>
<accession>A0A4Y1R7Y1</accession>
<dbReference type="AlphaFoldDB" id="A0A4Y1R7Y1"/>
<sequence length="61" mass="6726">MNCPISKRNPESLSEIQIGKQGYKKNSSQRKRQRNLAPSPSPTATKVAELQTGASETKRPT</sequence>
<reference evidence="2" key="1">
    <citation type="journal article" date="2019" name="Science">
        <title>Mutation of a bHLH transcription factor allowed almond domestication.</title>
        <authorList>
            <person name="Sanchez-Perez R."/>
            <person name="Pavan S."/>
            <person name="Mazzeo R."/>
            <person name="Moldovan C."/>
            <person name="Aiese Cigliano R."/>
            <person name="Del Cueto J."/>
            <person name="Ricciardi F."/>
            <person name="Lotti C."/>
            <person name="Ricciardi L."/>
            <person name="Dicenta F."/>
            <person name="Lopez-Marques R.L."/>
            <person name="Lindberg Moller B."/>
        </authorList>
    </citation>
    <scope>NUCLEOTIDE SEQUENCE</scope>
</reference>
<keyword evidence="2" id="KW-0675">Receptor</keyword>
<keyword evidence="2" id="KW-0808">Transferase</keyword>
<keyword evidence="2" id="KW-0418">Kinase</keyword>
<evidence type="ECO:0000256" key="1">
    <source>
        <dbReference type="SAM" id="MobiDB-lite"/>
    </source>
</evidence>
<evidence type="ECO:0000313" key="2">
    <source>
        <dbReference type="EMBL" id="BBH00233.1"/>
    </source>
</evidence>
<feature type="region of interest" description="Disordered" evidence="1">
    <location>
        <begin position="1"/>
        <end position="61"/>
    </location>
</feature>
<gene>
    <name evidence="2" type="ORF">Prudu_010166</name>
</gene>
<protein>
    <submittedName>
        <fullName evidence="2">Receptor-like protein kinase 2</fullName>
    </submittedName>
</protein>